<evidence type="ECO:0000313" key="5">
    <source>
        <dbReference type="Proteomes" id="UP001439008"/>
    </source>
</evidence>
<keyword evidence="5" id="KW-1185">Reference proteome</keyword>
<feature type="region of interest" description="Disordered" evidence="1">
    <location>
        <begin position="360"/>
        <end position="383"/>
    </location>
</feature>
<dbReference type="Pfam" id="PF22700">
    <property type="entry name" value="MVD-like_N"/>
    <property type="match status" value="1"/>
</dbReference>
<comment type="caution">
    <text evidence="4">The sequence shown here is derived from an EMBL/GenBank/DDBJ whole genome shotgun (WGS) entry which is preliminary data.</text>
</comment>
<dbReference type="InterPro" id="IPR029765">
    <property type="entry name" value="Mev_diP_decarb"/>
</dbReference>
<name>A0ABV2AG95_9EUKA</name>
<dbReference type="InterPro" id="IPR014721">
    <property type="entry name" value="Ribsml_uS5_D2-typ_fold_subgr"/>
</dbReference>
<dbReference type="SUPFAM" id="SSF54211">
    <property type="entry name" value="Ribosomal protein S5 domain 2-like"/>
    <property type="match status" value="1"/>
</dbReference>
<proteinExistence type="predicted"/>
<evidence type="ECO:0000313" key="4">
    <source>
        <dbReference type="EMBL" id="MES1918711.1"/>
    </source>
</evidence>
<feature type="domain" description="Diphosphomevalonate decarboxylase-like N-terminal" evidence="3">
    <location>
        <begin position="13"/>
        <end position="175"/>
    </location>
</feature>
<dbReference type="InterPro" id="IPR036554">
    <property type="entry name" value="GHMP_kinase_C_sf"/>
</dbReference>
<dbReference type="Proteomes" id="UP001439008">
    <property type="component" value="Unassembled WGS sequence"/>
</dbReference>
<feature type="non-terminal residue" evidence="4">
    <location>
        <position position="546"/>
    </location>
</feature>
<dbReference type="InterPro" id="IPR053859">
    <property type="entry name" value="MVD-like_N"/>
</dbReference>
<evidence type="ECO:0000256" key="1">
    <source>
        <dbReference type="SAM" id="MobiDB-lite"/>
    </source>
</evidence>
<evidence type="ECO:0000259" key="3">
    <source>
        <dbReference type="Pfam" id="PF22700"/>
    </source>
</evidence>
<dbReference type="InterPro" id="IPR020568">
    <property type="entry name" value="Ribosomal_Su5_D2-typ_SF"/>
</dbReference>
<organism evidence="4 5">
    <name type="scientific">Bonamia ostreae</name>
    <dbReference type="NCBI Taxonomy" id="126728"/>
    <lineage>
        <taxon>Eukaryota</taxon>
        <taxon>Sar</taxon>
        <taxon>Rhizaria</taxon>
        <taxon>Endomyxa</taxon>
        <taxon>Ascetosporea</taxon>
        <taxon>Haplosporida</taxon>
        <taxon>Bonamia</taxon>
    </lineage>
</organism>
<dbReference type="Gene3D" id="3.30.230.10">
    <property type="match status" value="1"/>
</dbReference>
<dbReference type="Pfam" id="PF18376">
    <property type="entry name" value="MDD_C"/>
    <property type="match status" value="1"/>
</dbReference>
<sequence length="546" mass="60385">MRDDGPIKMASCAPINIAVVKYWGKRDERLVLPCNSSISLTLDMDSLSTSTIVEASPKFEENEILLNGKKESFDNTRLKRCINDCIKFSSNPEKWARFKFHISSKNSFPTAAGLASSASGYACLVNCLCKMFGIREKNLISRIARMGSGSASRSILGGWAEWQKGEESDGSDSFATEIKPFGWWPDFRILILISDNSSKSVSSTIGMRRTANTSRHFAALLKTGHCEEQIEKMRKAISGRDFASFAEITMRESNRLHSACLDTFPPIFYLNDISRKVIETVHSFNSQRTKAAYSFDAGPNAFLFVLKDDLEDLINSLFGEFGQFDIEDNSKLRRSNLASAAVGRGESSRGIKRAVLARIGPGPKSSGDIGQSEQDDQSQKNEDHLRFHVQLERVRLEGGEEDEGEDGGRVVGVVFAPCFGFGAVLRHGVEDQPPDCSSVRVGFAFLAERGDGPSLSCVVSQEQEGHFVSFEGDCFREDNVDQVAYSFARVDFDLDAVHSAVEDLHFHEVPSVGIFWQEVDFGGALDPQKVAQSFPGRSSFCRFPRG</sequence>
<dbReference type="SUPFAM" id="SSF55060">
    <property type="entry name" value="GHMP Kinase, C-terminal domain"/>
    <property type="match status" value="1"/>
</dbReference>
<dbReference type="InterPro" id="IPR041431">
    <property type="entry name" value="Mvd1_C"/>
</dbReference>
<accession>A0ABV2AG95</accession>
<evidence type="ECO:0000259" key="2">
    <source>
        <dbReference type="Pfam" id="PF18376"/>
    </source>
</evidence>
<dbReference type="PANTHER" id="PTHR10977:SF3">
    <property type="entry name" value="DIPHOSPHOMEVALONATE DECARBOXYLASE"/>
    <property type="match status" value="1"/>
</dbReference>
<evidence type="ECO:0008006" key="6">
    <source>
        <dbReference type="Google" id="ProtNLM"/>
    </source>
</evidence>
<gene>
    <name evidence="4" type="ORF">MHBO_000633</name>
</gene>
<dbReference type="Gene3D" id="3.30.70.890">
    <property type="entry name" value="GHMP kinase, C-terminal domain"/>
    <property type="match status" value="1"/>
</dbReference>
<dbReference type="NCBIfam" id="TIGR01240">
    <property type="entry name" value="mevDPdecarb"/>
    <property type="match status" value="1"/>
</dbReference>
<dbReference type="EMBL" id="JBDODL010000110">
    <property type="protein sequence ID" value="MES1918711.1"/>
    <property type="molecule type" value="Genomic_DNA"/>
</dbReference>
<dbReference type="PANTHER" id="PTHR10977">
    <property type="entry name" value="DIPHOSPHOMEVALONATE DECARBOXYLASE"/>
    <property type="match status" value="1"/>
</dbReference>
<reference evidence="4 5" key="1">
    <citation type="journal article" date="2024" name="BMC Biol.">
        <title>Comparative genomics of Ascetosporea gives new insight into the evolutionary basis for animal parasitism in Rhizaria.</title>
        <authorList>
            <person name="Hiltunen Thoren M."/>
            <person name="Onut-Brannstrom I."/>
            <person name="Alfjorden A."/>
            <person name="Peckova H."/>
            <person name="Swords F."/>
            <person name="Hooper C."/>
            <person name="Holzer A.S."/>
            <person name="Bass D."/>
            <person name="Burki F."/>
        </authorList>
    </citation>
    <scope>NUCLEOTIDE SEQUENCE [LARGE SCALE GENOMIC DNA]</scope>
    <source>
        <strain evidence="4">20-A016</strain>
    </source>
</reference>
<protein>
    <recommendedName>
        <fullName evidence="6">Diphosphomevalonate decarboxylase</fullName>
    </recommendedName>
</protein>
<feature type="domain" description="Mvd1 C-terminal" evidence="2">
    <location>
        <begin position="189"/>
        <end position="364"/>
    </location>
</feature>